<dbReference type="RefSeq" id="WP_190292392.1">
    <property type="nucleotide sequence ID" value="NZ_JABFCZ010000016.1"/>
</dbReference>
<gene>
    <name evidence="2" type="ORF">HK439_15330</name>
</gene>
<dbReference type="AlphaFoldDB" id="A0A926NWF3"/>
<comment type="caution">
    <text evidence="2">The sequence shown here is derived from an EMBL/GenBank/DDBJ whole genome shotgun (WGS) entry which is preliminary data.</text>
</comment>
<evidence type="ECO:0000259" key="1">
    <source>
        <dbReference type="Pfam" id="PF20066"/>
    </source>
</evidence>
<name>A0A926NWF3_9HYPH</name>
<feature type="domain" description="Glyoxalase-related protein" evidence="1">
    <location>
        <begin position="2"/>
        <end position="141"/>
    </location>
</feature>
<reference evidence="2" key="1">
    <citation type="submission" date="2020-05" db="EMBL/GenBank/DDBJ databases">
        <title>Identification of trans-AT polyketide cluster in two marine bacteria, producers of a novel glutaramide-containing polyketide sesbanimide D and analogs.</title>
        <authorList>
            <person name="Kacar D."/>
            <person name="Rodriguez P."/>
            <person name="Canedo L."/>
            <person name="Gonzalez E."/>
            <person name="Galan B."/>
            <person name="De La Calle F."/>
            <person name="Garcia J.L."/>
        </authorList>
    </citation>
    <scope>NUCLEOTIDE SEQUENCE</scope>
    <source>
        <strain evidence="2">PHM038</strain>
    </source>
</reference>
<dbReference type="Pfam" id="PF20066">
    <property type="entry name" value="Glyoxalase_8"/>
    <property type="match status" value="1"/>
</dbReference>
<organism evidence="2 3">
    <name type="scientific">Roseibium aggregatum</name>
    <dbReference type="NCBI Taxonomy" id="187304"/>
    <lineage>
        <taxon>Bacteria</taxon>
        <taxon>Pseudomonadati</taxon>
        <taxon>Pseudomonadota</taxon>
        <taxon>Alphaproteobacteria</taxon>
        <taxon>Hyphomicrobiales</taxon>
        <taxon>Stappiaceae</taxon>
        <taxon>Roseibium</taxon>
    </lineage>
</organism>
<dbReference type="EMBL" id="JABFCZ010000016">
    <property type="protein sequence ID" value="MBD1547639.1"/>
    <property type="molecule type" value="Genomic_DNA"/>
</dbReference>
<accession>A0A926NWF3</accession>
<evidence type="ECO:0000313" key="2">
    <source>
        <dbReference type="EMBL" id="MBD1547639.1"/>
    </source>
</evidence>
<protein>
    <recommendedName>
        <fullName evidence="1">Glyoxalase-related protein domain-containing protein</fullName>
    </recommendedName>
</protein>
<evidence type="ECO:0000313" key="3">
    <source>
        <dbReference type="Proteomes" id="UP000598467"/>
    </source>
</evidence>
<dbReference type="InterPro" id="IPR045517">
    <property type="entry name" value="Glyoxalase_8"/>
</dbReference>
<proteinExistence type="predicted"/>
<dbReference type="Proteomes" id="UP000598467">
    <property type="component" value="Unassembled WGS sequence"/>
</dbReference>
<sequence length="145" mass="15613">MSLPTISELKAQAKRLRTAVPVVDGKPLGHGLALELVARQYGYRDWNTLHAAAGNGPKVLLSLGDRVSGEYLHQPFTGEVIGVAAVGANGHLRVTVRFDEPVDVVTFDSFSAYRTRVTATVDEYGVTAAKTSDGVPHMRVRRLAS</sequence>